<proteinExistence type="predicted"/>
<dbReference type="AlphaFoldDB" id="A0A645I8T2"/>
<protein>
    <submittedName>
        <fullName evidence="1">Uncharacterized protein</fullName>
    </submittedName>
</protein>
<organism evidence="1">
    <name type="scientific">bioreactor metagenome</name>
    <dbReference type="NCBI Taxonomy" id="1076179"/>
    <lineage>
        <taxon>unclassified sequences</taxon>
        <taxon>metagenomes</taxon>
        <taxon>ecological metagenomes</taxon>
    </lineage>
</organism>
<name>A0A645I8T2_9ZZZZ</name>
<evidence type="ECO:0000313" key="1">
    <source>
        <dbReference type="EMBL" id="MPN44704.1"/>
    </source>
</evidence>
<dbReference type="EMBL" id="VSSQ01104033">
    <property type="protein sequence ID" value="MPN44704.1"/>
    <property type="molecule type" value="Genomic_DNA"/>
</dbReference>
<accession>A0A645I8T2</accession>
<sequence>MPAMLAQRRFRSLGARDLPARSSIADKASRLVKNRTAGHRIPVQEPVVSTDGILEIGKWPTCRQHRLVRRPIRLV</sequence>
<comment type="caution">
    <text evidence="1">The sequence shown here is derived from an EMBL/GenBank/DDBJ whole genome shotgun (WGS) entry which is preliminary data.</text>
</comment>
<reference evidence="1" key="1">
    <citation type="submission" date="2019-08" db="EMBL/GenBank/DDBJ databases">
        <authorList>
            <person name="Kucharzyk K."/>
            <person name="Murdoch R.W."/>
            <person name="Higgins S."/>
            <person name="Loffler F."/>
        </authorList>
    </citation>
    <scope>NUCLEOTIDE SEQUENCE</scope>
</reference>
<gene>
    <name evidence="1" type="ORF">SDC9_192269</name>
</gene>